<dbReference type="Proteomes" id="UP000294498">
    <property type="component" value="Unassembled WGS sequence"/>
</dbReference>
<organism evidence="1 2">
    <name type="scientific">Dinghuibacter silviterrae</name>
    <dbReference type="NCBI Taxonomy" id="1539049"/>
    <lineage>
        <taxon>Bacteria</taxon>
        <taxon>Pseudomonadati</taxon>
        <taxon>Bacteroidota</taxon>
        <taxon>Chitinophagia</taxon>
        <taxon>Chitinophagales</taxon>
        <taxon>Chitinophagaceae</taxon>
        <taxon>Dinghuibacter</taxon>
    </lineage>
</organism>
<dbReference type="OrthoDB" id="9763471at2"/>
<dbReference type="RefSeq" id="WP_133999809.1">
    <property type="nucleotide sequence ID" value="NZ_SODV01000002.1"/>
</dbReference>
<comment type="caution">
    <text evidence="1">The sequence shown here is derived from an EMBL/GenBank/DDBJ whole genome shotgun (WGS) entry which is preliminary data.</text>
</comment>
<name>A0A4R8DJX6_9BACT</name>
<protein>
    <submittedName>
        <fullName evidence="1">Uncharacterized protein</fullName>
    </submittedName>
</protein>
<proteinExistence type="predicted"/>
<keyword evidence="2" id="KW-1185">Reference proteome</keyword>
<reference evidence="1 2" key="1">
    <citation type="submission" date="2019-03" db="EMBL/GenBank/DDBJ databases">
        <title>Genomic Encyclopedia of Type Strains, Phase IV (KMG-IV): sequencing the most valuable type-strain genomes for metagenomic binning, comparative biology and taxonomic classification.</title>
        <authorList>
            <person name="Goeker M."/>
        </authorList>
    </citation>
    <scope>NUCLEOTIDE SEQUENCE [LARGE SCALE GENOMIC DNA]</scope>
    <source>
        <strain evidence="1 2">DSM 100059</strain>
    </source>
</reference>
<evidence type="ECO:0000313" key="2">
    <source>
        <dbReference type="Proteomes" id="UP000294498"/>
    </source>
</evidence>
<sequence>MLADIMLPPFRIPSITGYNRLEAAPRTQDLNQSLSAQVRDPLWMLTRQWQFGEFQAEDAGSPIQATILGEHTPVDRVSLGGGGAQAYDPNIPLENLVTRETIQASLFMAVQIARYYVKLMTSKSLTAYLTNLQSGYPLKYTIDPNDQDGLQLNASVSATLFDGWAMLQAAQTTQFSTWLQTQTTITAADQATLVTLAGSLIAWFNRTFSLPATGSGSPAWQPSQLEYQFEVASPAGANQRVLSASQYDGGPLDWYSFDLAVGETLPLKPEPANPPPVVENVVSFIPSPVSFKGMPLPRYWMMEDSQIDFGKIDTSPTGLLSLLVAEFGLVYGNDWFMLPYPLSVNTLCEIKGIVVKDVFGEYVLVKPVGLGTDDNWQQWALFHQSDVNQTGPVNYLFYLAPAAQGTIESNPLEQVNFLRDEAAEMVWAVEDTVPSQAGMGVSGNLIALNDQPPPVFVPAGDAAIQYVLGTTVPDNWIPFIPVHIQGSNSQIRFQRAAMPGAKGALGRVLTEVPAPYYIDQEQIPRDGVIVQRAFHRTRWLNGKTFLWMSRFKETGTGEGWSNLKFDQIVGIPGQ</sequence>
<gene>
    <name evidence="1" type="ORF">EDB95_5336</name>
</gene>
<dbReference type="AlphaFoldDB" id="A0A4R8DJX6"/>
<dbReference type="EMBL" id="SODV01000002">
    <property type="protein sequence ID" value="TDW97486.1"/>
    <property type="molecule type" value="Genomic_DNA"/>
</dbReference>
<accession>A0A4R8DJX6</accession>
<evidence type="ECO:0000313" key="1">
    <source>
        <dbReference type="EMBL" id="TDW97486.1"/>
    </source>
</evidence>